<evidence type="ECO:0000256" key="3">
    <source>
        <dbReference type="ARBA" id="ARBA00022475"/>
    </source>
</evidence>
<accession>A0A0H3JBH6</accession>
<sequence length="74" mass="8460">MSDNGKTEKMKESPLKRLVNFFKELKAETKRITWPSKFDAKKAAAVVAVFCAIYIIIIAILDFGFSNLFKVIFK</sequence>
<comment type="similarity">
    <text evidence="9">Belongs to the SecE/SEC61-gamma family.</text>
</comment>
<dbReference type="EMBL" id="JPGY02000001">
    <property type="protein sequence ID" value="KRU14242.1"/>
    <property type="molecule type" value="Genomic_DNA"/>
</dbReference>
<keyword evidence="13" id="KW-1185">Reference proteome</keyword>
<evidence type="ECO:0000256" key="8">
    <source>
        <dbReference type="ARBA" id="ARBA00023136"/>
    </source>
</evidence>
<evidence type="ECO:0000256" key="1">
    <source>
        <dbReference type="ARBA" id="ARBA00004370"/>
    </source>
</evidence>
<protein>
    <recommendedName>
        <fullName evidence="9">Protein translocase subunit SecE</fullName>
    </recommendedName>
</protein>
<dbReference type="PANTHER" id="PTHR33910:SF1">
    <property type="entry name" value="PROTEIN TRANSLOCASE SUBUNIT SECE"/>
    <property type="match status" value="1"/>
</dbReference>
<evidence type="ECO:0000313" key="11">
    <source>
        <dbReference type="EMBL" id="KRU14242.1"/>
    </source>
</evidence>
<reference evidence="11 12" key="3">
    <citation type="journal article" name="Genome Announc.">
        <title>Improved Draft Genome Sequence of Clostridium pasteurianum Strain ATCC 6013 (DSM 525) Using a Hybrid Next-Generation Sequencing Approach.</title>
        <authorList>
            <person name="Pyne M.E."/>
            <person name="Utturkar S."/>
            <person name="Brown S.D."/>
            <person name="Moo-Young M."/>
            <person name="Chung D.A."/>
            <person name="Chou C.P."/>
        </authorList>
    </citation>
    <scope>NUCLEOTIDE SEQUENCE [LARGE SCALE GENOMIC DNA]</scope>
    <source>
        <strain evidence="11 12">ATCC 6013</strain>
    </source>
</reference>
<gene>
    <name evidence="9" type="primary">secE</name>
    <name evidence="10" type="ORF">CLPA_c36890</name>
    <name evidence="11" type="ORF">CP6013_03500</name>
</gene>
<comment type="subcellular location">
    <subcellularLocation>
        <location evidence="9">Cell membrane</location>
        <topology evidence="9">Single-pass membrane protein</topology>
    </subcellularLocation>
    <subcellularLocation>
        <location evidence="1">Membrane</location>
    </subcellularLocation>
</comment>
<dbReference type="NCBIfam" id="TIGR00964">
    <property type="entry name" value="secE_bact"/>
    <property type="match status" value="1"/>
</dbReference>
<dbReference type="PATRIC" id="fig|1262449.3.peg.3870"/>
<comment type="function">
    <text evidence="9">Essential subunit of the Sec protein translocation channel SecYEG. Clamps together the 2 halves of SecY. May contact the channel plug during translocation.</text>
</comment>
<evidence type="ECO:0000256" key="9">
    <source>
        <dbReference type="HAMAP-Rule" id="MF_00422"/>
    </source>
</evidence>
<keyword evidence="3 9" id="KW-1003">Cell membrane</keyword>
<dbReference type="GO" id="GO:0006605">
    <property type="term" value="P:protein targeting"/>
    <property type="evidence" value="ECO:0007669"/>
    <property type="project" value="UniProtKB-UniRule"/>
</dbReference>
<keyword evidence="7 9" id="KW-0811">Translocation</keyword>
<dbReference type="Gene3D" id="1.20.5.1030">
    <property type="entry name" value="Preprotein translocase secy subunit"/>
    <property type="match status" value="1"/>
</dbReference>
<name>A0A0H3JBH6_CLOPA</name>
<keyword evidence="6 9" id="KW-1133">Transmembrane helix</keyword>
<dbReference type="InterPro" id="IPR038379">
    <property type="entry name" value="SecE_sf"/>
</dbReference>
<dbReference type="InterPro" id="IPR001901">
    <property type="entry name" value="Translocase_SecE/Sec61-g"/>
</dbReference>
<dbReference type="RefSeq" id="WP_003447964.1">
    <property type="nucleotide sequence ID" value="NZ_ANZB01000019.1"/>
</dbReference>
<dbReference type="Proteomes" id="UP000028042">
    <property type="component" value="Unassembled WGS sequence"/>
</dbReference>
<dbReference type="GO" id="GO:0005886">
    <property type="term" value="C:plasma membrane"/>
    <property type="evidence" value="ECO:0007669"/>
    <property type="project" value="UniProtKB-SubCell"/>
</dbReference>
<dbReference type="eggNOG" id="COG0690">
    <property type="taxonomic scope" value="Bacteria"/>
</dbReference>
<evidence type="ECO:0000313" key="10">
    <source>
        <dbReference type="EMBL" id="AJA53733.1"/>
    </source>
</evidence>
<feature type="transmembrane region" description="Helical" evidence="9">
    <location>
        <begin position="43"/>
        <end position="65"/>
    </location>
</feature>
<comment type="subunit">
    <text evidence="9">Component of the Sec protein translocase complex. Heterotrimer consisting of SecY, SecE and SecG subunits. The heterotrimers can form oligomers, although 1 heterotrimer is thought to be able to translocate proteins. Interacts with the ribosome. Interacts with SecDF, and other proteins may be involved. Interacts with SecA.</text>
</comment>
<evidence type="ECO:0000313" key="12">
    <source>
        <dbReference type="Proteomes" id="UP000028042"/>
    </source>
</evidence>
<organism evidence="10 13">
    <name type="scientific">Clostridium pasteurianum DSM 525 = ATCC 6013</name>
    <dbReference type="NCBI Taxonomy" id="1262449"/>
    <lineage>
        <taxon>Bacteria</taxon>
        <taxon>Bacillati</taxon>
        <taxon>Bacillota</taxon>
        <taxon>Clostridia</taxon>
        <taxon>Eubacteriales</taxon>
        <taxon>Clostridiaceae</taxon>
        <taxon>Clostridium</taxon>
    </lineage>
</organism>
<evidence type="ECO:0000256" key="4">
    <source>
        <dbReference type="ARBA" id="ARBA00022692"/>
    </source>
</evidence>
<dbReference type="GO" id="GO:0009306">
    <property type="term" value="P:protein secretion"/>
    <property type="evidence" value="ECO:0007669"/>
    <property type="project" value="UniProtKB-UniRule"/>
</dbReference>
<dbReference type="HAMAP" id="MF_00422">
    <property type="entry name" value="SecE"/>
    <property type="match status" value="1"/>
</dbReference>
<evidence type="ECO:0000256" key="2">
    <source>
        <dbReference type="ARBA" id="ARBA00022448"/>
    </source>
</evidence>
<dbReference type="Proteomes" id="UP000030905">
    <property type="component" value="Chromosome"/>
</dbReference>
<keyword evidence="5 9" id="KW-0653">Protein transport</keyword>
<reference evidence="11" key="2">
    <citation type="submission" date="2015-10" db="EMBL/GenBank/DDBJ databases">
        <title>Improved Draft Genome Sequence of Clostridium pasteurianum Strain ATCC 6013 (DSM 525) Using a Hybrid Next-Generation Sequencing Approach.</title>
        <authorList>
            <person name="Pyne M.E."/>
            <person name="Utturkar S.M."/>
            <person name="Brown S.D."/>
            <person name="Moo-Young M."/>
            <person name="Chung D.A."/>
            <person name="Chou P.C."/>
        </authorList>
    </citation>
    <scope>NUCLEOTIDE SEQUENCE</scope>
    <source>
        <strain evidence="11">ATCC 6013</strain>
    </source>
</reference>
<dbReference type="KEGG" id="cpae:CPAST_c36890"/>
<evidence type="ECO:0000256" key="6">
    <source>
        <dbReference type="ARBA" id="ARBA00022989"/>
    </source>
</evidence>
<evidence type="ECO:0000256" key="7">
    <source>
        <dbReference type="ARBA" id="ARBA00023010"/>
    </source>
</evidence>
<dbReference type="GO" id="GO:0065002">
    <property type="term" value="P:intracellular protein transmembrane transport"/>
    <property type="evidence" value="ECO:0007669"/>
    <property type="project" value="UniProtKB-UniRule"/>
</dbReference>
<dbReference type="PANTHER" id="PTHR33910">
    <property type="entry name" value="PROTEIN TRANSLOCASE SUBUNIT SECE"/>
    <property type="match status" value="1"/>
</dbReference>
<dbReference type="GeneID" id="93075782"/>
<dbReference type="GO" id="GO:0008320">
    <property type="term" value="F:protein transmembrane transporter activity"/>
    <property type="evidence" value="ECO:0007669"/>
    <property type="project" value="UniProtKB-UniRule"/>
</dbReference>
<dbReference type="KEGG" id="cpat:CLPA_c36890"/>
<dbReference type="InterPro" id="IPR005807">
    <property type="entry name" value="SecE_bac"/>
</dbReference>
<dbReference type="AlphaFoldDB" id="A0A0H3JBH6"/>
<keyword evidence="8 9" id="KW-0472">Membrane</keyword>
<evidence type="ECO:0000313" key="13">
    <source>
        <dbReference type="Proteomes" id="UP000030905"/>
    </source>
</evidence>
<keyword evidence="2 9" id="KW-0813">Transport</keyword>
<proteinExistence type="inferred from homology"/>
<dbReference type="Pfam" id="PF00584">
    <property type="entry name" value="SecE"/>
    <property type="match status" value="1"/>
</dbReference>
<dbReference type="GO" id="GO:0043952">
    <property type="term" value="P:protein transport by the Sec complex"/>
    <property type="evidence" value="ECO:0007669"/>
    <property type="project" value="UniProtKB-UniRule"/>
</dbReference>
<dbReference type="EMBL" id="CP009268">
    <property type="protein sequence ID" value="AJA53733.1"/>
    <property type="molecule type" value="Genomic_DNA"/>
</dbReference>
<evidence type="ECO:0000256" key="5">
    <source>
        <dbReference type="ARBA" id="ARBA00022927"/>
    </source>
</evidence>
<reference evidence="10 13" key="1">
    <citation type="journal article" date="2015" name="Genome Announc.">
        <title>Complete Genome Sequence of the Nitrogen-Fixing and Solvent-Producing Clostridium pasteurianum DSM 525.</title>
        <authorList>
            <person name="Poehlein A."/>
            <person name="Grosse-Honebrink A."/>
            <person name="Zhang Y."/>
            <person name="Minton N.P."/>
            <person name="Daniel R."/>
        </authorList>
    </citation>
    <scope>NUCLEOTIDE SEQUENCE [LARGE SCALE GENOMIC DNA]</scope>
    <source>
        <strain evidence="10">DSM 525</strain>
        <strain evidence="13">DSM 525 / ATCC 6013</strain>
    </source>
</reference>
<keyword evidence="4 9" id="KW-0812">Transmembrane</keyword>